<feature type="transmembrane region" description="Helical" evidence="1">
    <location>
        <begin position="62"/>
        <end position="84"/>
    </location>
</feature>
<sequence>MSTTTVLARLAWAAVGLAAGGASVALGSPWLLLAWLVPDLGVLAGGWRVVDAAGRLTRRAALGYNAAHSLVGPALLAAVAALVAAPTGGAGAASWLAAVAALWLCHIGVDRALGYRLRPVPPRRKEQARPVREVARA</sequence>
<keyword evidence="1" id="KW-0812">Transmembrane</keyword>
<keyword evidence="1" id="KW-0472">Membrane</keyword>
<feature type="transmembrane region" description="Helical" evidence="1">
    <location>
        <begin position="90"/>
        <end position="109"/>
    </location>
</feature>
<keyword evidence="3" id="KW-1185">Reference proteome</keyword>
<organism evidence="2 3">
    <name type="scientific">Aquipuribacter nitratireducens</name>
    <dbReference type="NCBI Taxonomy" id="650104"/>
    <lineage>
        <taxon>Bacteria</taxon>
        <taxon>Bacillati</taxon>
        <taxon>Actinomycetota</taxon>
        <taxon>Actinomycetes</taxon>
        <taxon>Micrococcales</taxon>
        <taxon>Intrasporangiaceae</taxon>
        <taxon>Aquipuribacter</taxon>
    </lineage>
</organism>
<evidence type="ECO:0000313" key="3">
    <source>
        <dbReference type="Proteomes" id="UP001596122"/>
    </source>
</evidence>
<name>A0ABW0GSA4_9MICO</name>
<dbReference type="RefSeq" id="WP_340271167.1">
    <property type="nucleotide sequence ID" value="NZ_JBBEOG010000009.1"/>
</dbReference>
<comment type="caution">
    <text evidence="2">The sequence shown here is derived from an EMBL/GenBank/DDBJ whole genome shotgun (WGS) entry which is preliminary data.</text>
</comment>
<reference evidence="3" key="1">
    <citation type="journal article" date="2019" name="Int. J. Syst. Evol. Microbiol.">
        <title>The Global Catalogue of Microorganisms (GCM) 10K type strain sequencing project: providing services to taxonomists for standard genome sequencing and annotation.</title>
        <authorList>
            <consortium name="The Broad Institute Genomics Platform"/>
            <consortium name="The Broad Institute Genome Sequencing Center for Infectious Disease"/>
            <person name="Wu L."/>
            <person name="Ma J."/>
        </authorList>
    </citation>
    <scope>NUCLEOTIDE SEQUENCE [LARGE SCALE GENOMIC DNA]</scope>
    <source>
        <strain evidence="3">CCUG 43114</strain>
    </source>
</reference>
<gene>
    <name evidence="2" type="ORF">ACFPJ6_13560</name>
</gene>
<proteinExistence type="predicted"/>
<dbReference type="InterPro" id="IPR025356">
    <property type="entry name" value="DUF4260"/>
</dbReference>
<feature type="transmembrane region" description="Helical" evidence="1">
    <location>
        <begin position="30"/>
        <end position="50"/>
    </location>
</feature>
<dbReference type="EMBL" id="JBHSLD010000013">
    <property type="protein sequence ID" value="MFC5381811.1"/>
    <property type="molecule type" value="Genomic_DNA"/>
</dbReference>
<accession>A0ABW0GSA4</accession>
<keyword evidence="1" id="KW-1133">Transmembrane helix</keyword>
<dbReference type="Proteomes" id="UP001596122">
    <property type="component" value="Unassembled WGS sequence"/>
</dbReference>
<protein>
    <submittedName>
        <fullName evidence="2">DUF4260 family protein</fullName>
    </submittedName>
</protein>
<dbReference type="Pfam" id="PF14079">
    <property type="entry name" value="DUF4260"/>
    <property type="match status" value="1"/>
</dbReference>
<evidence type="ECO:0000256" key="1">
    <source>
        <dbReference type="SAM" id="Phobius"/>
    </source>
</evidence>
<evidence type="ECO:0000313" key="2">
    <source>
        <dbReference type="EMBL" id="MFC5381811.1"/>
    </source>
</evidence>